<feature type="transmembrane region" description="Helical" evidence="11">
    <location>
        <begin position="336"/>
        <end position="356"/>
    </location>
</feature>
<feature type="domain" description="Major facilitator superfamily (MFS) profile" evidence="12">
    <location>
        <begin position="16"/>
        <end position="423"/>
    </location>
</feature>
<dbReference type="STRING" id="591159.SSQG_06691"/>
<reference evidence="14" key="1">
    <citation type="submission" date="2009-02" db="EMBL/GenBank/DDBJ databases">
        <title>Annotation of Streptomyces viridochromogenes strain DSM 40736.</title>
        <authorList>
            <consortium name="The Broad Institute Genome Sequencing Platform"/>
            <consortium name="Broad Institute Microbial Sequencing Center"/>
            <person name="Fischbach M."/>
            <person name="Godfrey P."/>
            <person name="Ward D."/>
            <person name="Young S."/>
            <person name="Zeng Q."/>
            <person name="Koehrsen M."/>
            <person name="Alvarado L."/>
            <person name="Berlin A.M."/>
            <person name="Bochicchio J."/>
            <person name="Borenstein D."/>
            <person name="Chapman S.B."/>
            <person name="Chen Z."/>
            <person name="Engels R."/>
            <person name="Freedman E."/>
            <person name="Gellesch M."/>
            <person name="Goldberg J."/>
            <person name="Griggs A."/>
            <person name="Gujja S."/>
            <person name="Heilman E.R."/>
            <person name="Heiman D.I."/>
            <person name="Hepburn T.A."/>
            <person name="Howarth C."/>
            <person name="Jen D."/>
            <person name="Larson L."/>
            <person name="Lewis B."/>
            <person name="Mehta T."/>
            <person name="Park D."/>
            <person name="Pearson M."/>
            <person name="Richards J."/>
            <person name="Roberts A."/>
            <person name="Saif S."/>
            <person name="Shea T.D."/>
            <person name="Shenoy N."/>
            <person name="Sisk P."/>
            <person name="Stolte C."/>
            <person name="Sykes S.N."/>
            <person name="Thomson T."/>
            <person name="Walk T."/>
            <person name="White J."/>
            <person name="Yandava C."/>
            <person name="Straight P."/>
            <person name="Clardy J."/>
            <person name="Hung D."/>
            <person name="Kolter R."/>
            <person name="Mekalanos J."/>
            <person name="Walker S."/>
            <person name="Walsh C.T."/>
            <person name="Wieland-Brown L.C."/>
            <person name="Haas B."/>
            <person name="Nusbaum C."/>
            <person name="Birren B."/>
        </authorList>
    </citation>
    <scope>NUCLEOTIDE SEQUENCE [LARGE SCALE GENOMIC DNA]</scope>
    <source>
        <strain evidence="14">DSM 40736 / JCM 4977 / BCRC 1201 / Tue 494</strain>
    </source>
</reference>
<evidence type="ECO:0000256" key="8">
    <source>
        <dbReference type="ARBA" id="ARBA00023136"/>
    </source>
</evidence>
<feature type="transmembrane region" description="Helical" evidence="11">
    <location>
        <begin position="368"/>
        <end position="388"/>
    </location>
</feature>
<evidence type="ECO:0000256" key="1">
    <source>
        <dbReference type="ARBA" id="ARBA00004651"/>
    </source>
</evidence>
<keyword evidence="3" id="KW-0813">Transport</keyword>
<sequence>MTSIHQERDPRSGRRALVAGSVGNLIEWYEFGVYGYFATIIAARFFTPEGGSEVEGLVKTYASFALAFFFRPVGAALFGRLGDRVGRRPVLVLVITLMTIATTLIGALPTYAQAGAVAPWLLTFLRVLQGLSAGGEFGGAVSVMTEFAPPGRRGLYGAWQSFTMALGLLAGAGAAALLATVLTQEQLGAWGWRLPFLLTLPLGLGALWLRLRLDETPAFERERSRETETPPSREVAKAVALGAGRIMGWAAAGYTFLVVLPSYLQSSLGATFQQALVATVLANLGFAVTIVPAGLLSDLLGRRAVMLAGAVLVVVLAVPLLNLLQQSGVSNTVKGVAVLGAGAVVGLMAGPGPAMLSEMFPTRVRYTGLGLAYALSNAVFSGCAGLIITETIERTGSVDIPAYYAAVACAVSVPALLTLPSRRVRGAKAVQEGVG</sequence>
<keyword evidence="4" id="KW-1003">Cell membrane</keyword>
<organism evidence="13 14">
    <name type="scientific">Streptomyces viridochromogenes (strain DSM 40736 / JCM 4977 / BCRC 1201 / Tue 494)</name>
    <dbReference type="NCBI Taxonomy" id="591159"/>
    <lineage>
        <taxon>Bacteria</taxon>
        <taxon>Bacillati</taxon>
        <taxon>Actinomycetota</taxon>
        <taxon>Actinomycetes</taxon>
        <taxon>Kitasatosporales</taxon>
        <taxon>Streptomycetaceae</taxon>
        <taxon>Streptomyces</taxon>
    </lineage>
</organism>
<name>D9X792_STRVT</name>
<dbReference type="SUPFAM" id="SSF103473">
    <property type="entry name" value="MFS general substrate transporter"/>
    <property type="match status" value="1"/>
</dbReference>
<dbReference type="Gene3D" id="1.20.1250.20">
    <property type="entry name" value="MFS general substrate transporter like domains"/>
    <property type="match status" value="2"/>
</dbReference>
<proteinExistence type="inferred from homology"/>
<evidence type="ECO:0000256" key="2">
    <source>
        <dbReference type="ARBA" id="ARBA00008240"/>
    </source>
</evidence>
<evidence type="ECO:0000256" key="4">
    <source>
        <dbReference type="ARBA" id="ARBA00022475"/>
    </source>
</evidence>
<feature type="transmembrane region" description="Helical" evidence="11">
    <location>
        <begin position="194"/>
        <end position="213"/>
    </location>
</feature>
<dbReference type="GO" id="GO:0005886">
    <property type="term" value="C:plasma membrane"/>
    <property type="evidence" value="ECO:0007669"/>
    <property type="project" value="UniProtKB-SubCell"/>
</dbReference>
<dbReference type="eggNOG" id="COG0477">
    <property type="taxonomic scope" value="Bacteria"/>
</dbReference>
<comment type="similarity">
    <text evidence="2">Belongs to the major facilitator superfamily. Metabolite:H+ Symporter (MHS) family (TC 2.A.1.6) family.</text>
</comment>
<evidence type="ECO:0000259" key="12">
    <source>
        <dbReference type="PROSITE" id="PS50850"/>
    </source>
</evidence>
<accession>D9X792</accession>
<feature type="transmembrane region" description="Helical" evidence="11">
    <location>
        <begin position="90"/>
        <end position="111"/>
    </location>
</feature>
<protein>
    <recommendedName>
        <fullName evidence="10">Putative proline/betaine transporter</fullName>
    </recommendedName>
</protein>
<dbReference type="AlphaFoldDB" id="D9X792"/>
<evidence type="ECO:0000256" key="6">
    <source>
        <dbReference type="ARBA" id="ARBA00022847"/>
    </source>
</evidence>
<feature type="transmembrane region" description="Helical" evidence="11">
    <location>
        <begin position="21"/>
        <end position="46"/>
    </location>
</feature>
<evidence type="ECO:0000256" key="10">
    <source>
        <dbReference type="ARBA" id="ARBA00039918"/>
    </source>
</evidence>
<dbReference type="PANTHER" id="PTHR43528">
    <property type="entry name" value="ALPHA-KETOGLUTARATE PERMEASE"/>
    <property type="match status" value="1"/>
</dbReference>
<dbReference type="Proteomes" id="UP000004184">
    <property type="component" value="Unassembled WGS sequence"/>
</dbReference>
<dbReference type="RefSeq" id="WP_003994315.1">
    <property type="nucleotide sequence ID" value="NZ_GG657757.1"/>
</dbReference>
<dbReference type="HOGENOM" id="CLU_001265_39_0_11"/>
<evidence type="ECO:0000256" key="5">
    <source>
        <dbReference type="ARBA" id="ARBA00022692"/>
    </source>
</evidence>
<feature type="transmembrane region" description="Helical" evidence="11">
    <location>
        <begin position="400"/>
        <end position="419"/>
    </location>
</feature>
<dbReference type="InterPro" id="IPR005828">
    <property type="entry name" value="MFS_sugar_transport-like"/>
</dbReference>
<feature type="transmembrane region" description="Helical" evidence="11">
    <location>
        <begin position="276"/>
        <end position="297"/>
    </location>
</feature>
<evidence type="ECO:0000256" key="3">
    <source>
        <dbReference type="ARBA" id="ARBA00022448"/>
    </source>
</evidence>
<dbReference type="PROSITE" id="PS50850">
    <property type="entry name" value="MFS"/>
    <property type="match status" value="1"/>
</dbReference>
<feature type="transmembrane region" description="Helical" evidence="11">
    <location>
        <begin position="162"/>
        <end position="182"/>
    </location>
</feature>
<keyword evidence="14" id="KW-1185">Reference proteome</keyword>
<evidence type="ECO:0000256" key="11">
    <source>
        <dbReference type="SAM" id="Phobius"/>
    </source>
</evidence>
<feature type="transmembrane region" description="Helical" evidence="11">
    <location>
        <begin position="246"/>
        <end position="264"/>
    </location>
</feature>
<gene>
    <name evidence="13" type="ORF">SSQG_06691</name>
</gene>
<dbReference type="GO" id="GO:0015293">
    <property type="term" value="F:symporter activity"/>
    <property type="evidence" value="ECO:0007669"/>
    <property type="project" value="UniProtKB-KW"/>
</dbReference>
<feature type="transmembrane region" description="Helical" evidence="11">
    <location>
        <begin position="117"/>
        <end position="141"/>
    </location>
</feature>
<evidence type="ECO:0000256" key="7">
    <source>
        <dbReference type="ARBA" id="ARBA00022989"/>
    </source>
</evidence>
<evidence type="ECO:0000256" key="9">
    <source>
        <dbReference type="ARBA" id="ARBA00037295"/>
    </source>
</evidence>
<feature type="transmembrane region" description="Helical" evidence="11">
    <location>
        <begin position="58"/>
        <end position="78"/>
    </location>
</feature>
<dbReference type="InterPro" id="IPR020846">
    <property type="entry name" value="MFS_dom"/>
</dbReference>
<comment type="function">
    <text evidence="9">May be a proton symporter involved in the uptake of osmolytes such as proline and glycine betaine.</text>
</comment>
<feature type="transmembrane region" description="Helical" evidence="11">
    <location>
        <begin position="304"/>
        <end position="324"/>
    </location>
</feature>
<keyword evidence="5 11" id="KW-0812">Transmembrane</keyword>
<dbReference type="FunFam" id="1.20.1250.20:FF:000001">
    <property type="entry name" value="Dicarboxylate MFS transporter"/>
    <property type="match status" value="1"/>
</dbReference>
<keyword evidence="8 11" id="KW-0472">Membrane</keyword>
<evidence type="ECO:0000313" key="14">
    <source>
        <dbReference type="Proteomes" id="UP000004184"/>
    </source>
</evidence>
<evidence type="ECO:0000313" key="13">
    <source>
        <dbReference type="EMBL" id="EFL36173.1"/>
    </source>
</evidence>
<keyword evidence="6" id="KW-0769">Symport</keyword>
<dbReference type="InterPro" id="IPR005829">
    <property type="entry name" value="Sugar_transporter_CS"/>
</dbReference>
<dbReference type="PANTHER" id="PTHR43528:SF1">
    <property type="entry name" value="ALPHA-KETOGLUTARATE PERMEASE"/>
    <property type="match status" value="1"/>
</dbReference>
<dbReference type="InterPro" id="IPR051084">
    <property type="entry name" value="H+-coupled_symporters"/>
</dbReference>
<comment type="subcellular location">
    <subcellularLocation>
        <location evidence="1">Cell membrane</location>
        <topology evidence="1">Multi-pass membrane protein</topology>
    </subcellularLocation>
</comment>
<keyword evidence="7 11" id="KW-1133">Transmembrane helix</keyword>
<dbReference type="Pfam" id="PF00083">
    <property type="entry name" value="Sugar_tr"/>
    <property type="match status" value="2"/>
</dbReference>
<dbReference type="InterPro" id="IPR036259">
    <property type="entry name" value="MFS_trans_sf"/>
</dbReference>
<dbReference type="EMBL" id="GG657757">
    <property type="protein sequence ID" value="EFL36173.1"/>
    <property type="molecule type" value="Genomic_DNA"/>
</dbReference>
<dbReference type="PROSITE" id="PS00216">
    <property type="entry name" value="SUGAR_TRANSPORT_1"/>
    <property type="match status" value="1"/>
</dbReference>